<accession>A0ABR7T383</accession>
<feature type="transmembrane region" description="Helical" evidence="1">
    <location>
        <begin position="20"/>
        <end position="38"/>
    </location>
</feature>
<dbReference type="EMBL" id="JACVHF010000007">
    <property type="protein sequence ID" value="MBC9784582.1"/>
    <property type="molecule type" value="Genomic_DNA"/>
</dbReference>
<feature type="transmembrane region" description="Helical" evidence="1">
    <location>
        <begin position="213"/>
        <end position="237"/>
    </location>
</feature>
<keyword evidence="1" id="KW-0472">Membrane</keyword>
<evidence type="ECO:0000313" key="3">
    <source>
        <dbReference type="Proteomes" id="UP000617402"/>
    </source>
</evidence>
<reference evidence="2 3" key="1">
    <citation type="submission" date="2020-07" db="EMBL/GenBank/DDBJ databases">
        <title>Draft whole-genome sequence of Heliobacterium chlorum DSM 3682, type strain.</title>
        <authorList>
            <person name="Kyndt J.A."/>
            <person name="Meyer T.E."/>
            <person name="Imhoff J.F."/>
        </authorList>
    </citation>
    <scope>NUCLEOTIDE SEQUENCE [LARGE SCALE GENOMIC DNA]</scope>
    <source>
        <strain evidence="2 3">DSM 3682</strain>
    </source>
</reference>
<keyword evidence="1" id="KW-0812">Transmembrane</keyword>
<feature type="transmembrane region" description="Helical" evidence="1">
    <location>
        <begin position="81"/>
        <end position="98"/>
    </location>
</feature>
<evidence type="ECO:0000313" key="2">
    <source>
        <dbReference type="EMBL" id="MBC9784582.1"/>
    </source>
</evidence>
<feature type="transmembrane region" description="Helical" evidence="1">
    <location>
        <begin position="134"/>
        <end position="154"/>
    </location>
</feature>
<dbReference type="InterPro" id="IPR011737">
    <property type="entry name" value="CHP02206_TP0381"/>
</dbReference>
<proteinExistence type="predicted"/>
<dbReference type="NCBIfam" id="TIGR02206">
    <property type="entry name" value="intg_mem_TP0381"/>
    <property type="match status" value="1"/>
</dbReference>
<dbReference type="RefSeq" id="WP_188039722.1">
    <property type="nucleotide sequence ID" value="NZ_JACVHF010000007.1"/>
</dbReference>
<comment type="caution">
    <text evidence="2">The sequence shown here is derived from an EMBL/GenBank/DDBJ whole genome shotgun (WGS) entry which is preliminary data.</text>
</comment>
<keyword evidence="3" id="KW-1185">Reference proteome</keyword>
<dbReference type="Proteomes" id="UP000617402">
    <property type="component" value="Unassembled WGS sequence"/>
</dbReference>
<feature type="transmembrane region" description="Helical" evidence="1">
    <location>
        <begin position="105"/>
        <end position="122"/>
    </location>
</feature>
<gene>
    <name evidence="2" type="ORF">H1S01_08670</name>
</gene>
<protein>
    <submittedName>
        <fullName evidence="2">TIGR02206 family membrane protein</fullName>
    </submittedName>
</protein>
<dbReference type="Pfam" id="PF14808">
    <property type="entry name" value="TMEM164"/>
    <property type="match status" value="1"/>
</dbReference>
<keyword evidence="1" id="KW-1133">Transmembrane helix</keyword>
<feature type="transmembrane region" description="Helical" evidence="1">
    <location>
        <begin position="50"/>
        <end position="69"/>
    </location>
</feature>
<organism evidence="2 3">
    <name type="scientific">Heliobacterium chlorum</name>
    <dbReference type="NCBI Taxonomy" id="2698"/>
    <lineage>
        <taxon>Bacteria</taxon>
        <taxon>Bacillati</taxon>
        <taxon>Bacillota</taxon>
        <taxon>Clostridia</taxon>
        <taxon>Eubacteriales</taxon>
        <taxon>Heliobacteriaceae</taxon>
        <taxon>Heliobacterium</taxon>
    </lineage>
</organism>
<name>A0ABR7T383_HELCL</name>
<evidence type="ECO:0000256" key="1">
    <source>
        <dbReference type="SAM" id="Phobius"/>
    </source>
</evidence>
<sequence>MNSVLTFQIPDSPFVLFSPSHLTALMLLLLTSAALYILRKNLDEKSKQTIRYALAFILFFQELFIQGWNMANGTWSADSSLPLHLCNVTALLCGIMLLNRSYSLYEVAFFWGMVAAVQALLTPDLGMFAFPHVIFYRFFITHGAIVLACLYMTFVEGYRPQLISIGKTVLFSNVYMAAIAVVNHFTGGNYMYICAKPSGASLMDYMGPWPWYILSLEAVGLLLMLLSYVPFVIADLLDRRKKWSQPIRSIKL</sequence>